<dbReference type="EMBL" id="JACCJC010000014">
    <property type="protein sequence ID" value="KAF6237578.1"/>
    <property type="molecule type" value="Genomic_DNA"/>
</dbReference>
<feature type="region of interest" description="Disordered" evidence="1">
    <location>
        <begin position="537"/>
        <end position="565"/>
    </location>
</feature>
<evidence type="ECO:0000313" key="3">
    <source>
        <dbReference type="Proteomes" id="UP000578531"/>
    </source>
</evidence>
<dbReference type="Gene3D" id="2.60.40.640">
    <property type="match status" value="1"/>
</dbReference>
<keyword evidence="3" id="KW-1185">Reference proteome</keyword>
<dbReference type="InterPro" id="IPR039634">
    <property type="entry name" value="Bul1-like"/>
</dbReference>
<dbReference type="PANTHER" id="PTHR31904:SF1">
    <property type="entry name" value="BYPASS OF STOP CODON PROTEIN 5-RELATED"/>
    <property type="match status" value="1"/>
</dbReference>
<dbReference type="PANTHER" id="PTHR31904">
    <property type="entry name" value="BYPASS OF STOP CODON PROTEIN 5-RELATED"/>
    <property type="match status" value="1"/>
</dbReference>
<reference evidence="2 3" key="1">
    <citation type="journal article" date="2020" name="Genomics">
        <title>Complete, high-quality genomes from long-read metagenomic sequencing of two wolf lichen thalli reveals enigmatic genome architecture.</title>
        <authorList>
            <person name="McKenzie S.K."/>
            <person name="Walston R.F."/>
            <person name="Allen J.L."/>
        </authorList>
    </citation>
    <scope>NUCLEOTIDE SEQUENCE [LARGE SCALE GENOMIC DNA]</scope>
    <source>
        <strain evidence="2">WasteWater2</strain>
    </source>
</reference>
<evidence type="ECO:0000256" key="1">
    <source>
        <dbReference type="SAM" id="MobiDB-lite"/>
    </source>
</evidence>
<evidence type="ECO:0000313" key="2">
    <source>
        <dbReference type="EMBL" id="KAF6237578.1"/>
    </source>
</evidence>
<dbReference type="GeneID" id="59286133"/>
<gene>
    <name evidence="2" type="ORF">HO173_004468</name>
</gene>
<organism evidence="2 3">
    <name type="scientific">Letharia columbiana</name>
    <dbReference type="NCBI Taxonomy" id="112416"/>
    <lineage>
        <taxon>Eukaryota</taxon>
        <taxon>Fungi</taxon>
        <taxon>Dikarya</taxon>
        <taxon>Ascomycota</taxon>
        <taxon>Pezizomycotina</taxon>
        <taxon>Lecanoromycetes</taxon>
        <taxon>OSLEUM clade</taxon>
        <taxon>Lecanoromycetidae</taxon>
        <taxon>Lecanorales</taxon>
        <taxon>Lecanorineae</taxon>
        <taxon>Parmeliaceae</taxon>
        <taxon>Letharia</taxon>
    </lineage>
</organism>
<feature type="compositionally biased region" description="Polar residues" evidence="1">
    <location>
        <begin position="505"/>
        <end position="515"/>
    </location>
</feature>
<dbReference type="OrthoDB" id="2283785at2759"/>
<name>A0A8H6FZB6_9LECA</name>
<evidence type="ECO:0008006" key="4">
    <source>
        <dbReference type="Google" id="ProtNLM"/>
    </source>
</evidence>
<dbReference type="RefSeq" id="XP_037166902.1">
    <property type="nucleotide sequence ID" value="XM_037306392.1"/>
</dbReference>
<comment type="caution">
    <text evidence="2">The sequence shown here is derived from an EMBL/GenBank/DDBJ whole genome shotgun (WGS) entry which is preliminary data.</text>
</comment>
<accession>A0A8H6FZB6</accession>
<proteinExistence type="predicted"/>
<feature type="region of interest" description="Disordered" evidence="1">
    <location>
        <begin position="494"/>
        <end position="515"/>
    </location>
</feature>
<dbReference type="AlphaFoldDB" id="A0A8H6FZB6"/>
<dbReference type="Proteomes" id="UP000578531">
    <property type="component" value="Unassembled WGS sequence"/>
</dbReference>
<sequence length="565" mass="61815">MHPEITMFMEQRRGSLARMKKLVVTPKPVIEVTLTDDQKDAFVPQYTSLDEIKGQVSITASCDTSFDDIYITFEGSTRTFVEKIATTSPTNGRTEAFHNFVRLVQPMDPSAFPDPRVIEAGKTYKFPFTFVVPDTLLPQSCTHPKNPRFPEGGHMAPPPSLGDPLVASMGKSLMDDMAPDMGTIAYSVRGRITSGRAASGKHKTMAEGSKKLRIIPAMEEQPPLDVIVEGDDRYDYKMRREKNIKKGTFKGKLGRVVVQSAQPQSLRLPYSKGPDADCSPTTMATVNVRFDPIEESSPPPGLNTLQAKLKVATFFTSVPMDEIPTKSSDFHYSSVRGIFVETLNLSSRCLSNIEWQRHTSSTSNLLSRRNSGIPNPSEAYNGGSFYTAKVVVPVSLPKGNKVFVPSFNSCLVSRIYALDLYLSINTPNATVTDPTLHLKLPIQVSSEGNPNAKPTISAEEHAAIAAREANAYFDPRSVAPPSPEYTEHARLDAPPNRAMAGNIGDSPQYSVRTSGAQPRFQSLSFEGEEAALALAPPPEYAHIGGRNRQRVTSNVPSPLGSPRLI</sequence>
<protein>
    <recommendedName>
        <fullName evidence="4">Arrestin</fullName>
    </recommendedName>
</protein>
<dbReference type="InterPro" id="IPR014752">
    <property type="entry name" value="Arrestin-like_C"/>
</dbReference>